<organism evidence="4 5">
    <name type="scientific">Eiseniibacteriota bacterium</name>
    <dbReference type="NCBI Taxonomy" id="2212470"/>
    <lineage>
        <taxon>Bacteria</taxon>
        <taxon>Candidatus Eiseniibacteriota</taxon>
    </lineage>
</organism>
<comment type="caution">
    <text evidence="4">The sequence shown here is derived from an EMBL/GenBank/DDBJ whole genome shotgun (WGS) entry which is preliminary data.</text>
</comment>
<evidence type="ECO:0000259" key="3">
    <source>
        <dbReference type="Pfam" id="PF00149"/>
    </source>
</evidence>
<feature type="compositionally biased region" description="Basic and acidic residues" evidence="1">
    <location>
        <begin position="195"/>
        <end position="223"/>
    </location>
</feature>
<evidence type="ECO:0000313" key="5">
    <source>
        <dbReference type="Proteomes" id="UP000319836"/>
    </source>
</evidence>
<dbReference type="Gene3D" id="1.20.1250.20">
    <property type="entry name" value="MFS general substrate transporter like domains"/>
    <property type="match status" value="1"/>
</dbReference>
<feature type="transmembrane region" description="Helical" evidence="2">
    <location>
        <begin position="359"/>
        <end position="378"/>
    </location>
</feature>
<protein>
    <submittedName>
        <fullName evidence="4">MFS transporter</fullName>
    </submittedName>
</protein>
<evidence type="ECO:0000313" key="4">
    <source>
        <dbReference type="EMBL" id="TMQ73150.1"/>
    </source>
</evidence>
<evidence type="ECO:0000256" key="1">
    <source>
        <dbReference type="SAM" id="MobiDB-lite"/>
    </source>
</evidence>
<feature type="transmembrane region" description="Helical" evidence="2">
    <location>
        <begin position="320"/>
        <end position="339"/>
    </location>
</feature>
<dbReference type="Gene3D" id="3.60.21.10">
    <property type="match status" value="1"/>
</dbReference>
<dbReference type="PANTHER" id="PTHR43596">
    <property type="entry name" value="ADP,ATP CARRIER PROTEIN"/>
    <property type="match status" value="1"/>
</dbReference>
<keyword evidence="2" id="KW-1133">Transmembrane helix</keyword>
<dbReference type="InterPro" id="IPR011701">
    <property type="entry name" value="MFS"/>
</dbReference>
<dbReference type="PANTHER" id="PTHR43596:SF1">
    <property type="entry name" value="ADP,ATP CARRIER PROTEIN"/>
    <property type="match status" value="1"/>
</dbReference>
<dbReference type="Pfam" id="PF07690">
    <property type="entry name" value="MFS_1"/>
    <property type="match status" value="1"/>
</dbReference>
<feature type="non-terminal residue" evidence="4">
    <location>
        <position position="1"/>
    </location>
</feature>
<dbReference type="AlphaFoldDB" id="A0A538UBD4"/>
<reference evidence="4 5" key="1">
    <citation type="journal article" date="2019" name="Nat. Microbiol.">
        <title>Mediterranean grassland soil C-N compound turnover is dependent on rainfall and depth, and is mediated by genomically divergent microorganisms.</title>
        <authorList>
            <person name="Diamond S."/>
            <person name="Andeer P.F."/>
            <person name="Li Z."/>
            <person name="Crits-Christoph A."/>
            <person name="Burstein D."/>
            <person name="Anantharaman K."/>
            <person name="Lane K.R."/>
            <person name="Thomas B.C."/>
            <person name="Pan C."/>
            <person name="Northen T.R."/>
            <person name="Banfield J.F."/>
        </authorList>
    </citation>
    <scope>NUCLEOTIDE SEQUENCE [LARGE SCALE GENOMIC DNA]</scope>
    <source>
        <strain evidence="4">WS_10</strain>
    </source>
</reference>
<keyword evidence="2" id="KW-0472">Membrane</keyword>
<dbReference type="SUPFAM" id="SSF56300">
    <property type="entry name" value="Metallo-dependent phosphatases"/>
    <property type="match status" value="1"/>
</dbReference>
<feature type="transmembrane region" description="Helical" evidence="2">
    <location>
        <begin position="476"/>
        <end position="496"/>
    </location>
</feature>
<keyword evidence="2" id="KW-0812">Transmembrane</keyword>
<dbReference type="Pfam" id="PF00149">
    <property type="entry name" value="Metallophos"/>
    <property type="match status" value="1"/>
</dbReference>
<gene>
    <name evidence="4" type="ORF">E6K80_00895</name>
</gene>
<sequence>RVPYFAVAGNHERTDSELGVENWRTATGLPVGGDRLYYCFDSADGWVRFIALDTNPIVDPGNHWSRAVQVKYSDEQFSWLVDRVKEHRGPVLVMMHHPPFSAGFHRAEWQRDPVLRERRARMVRALHDAKIAILASGHEHAYERALLTWPDAVLITIMTGGGGAPLHDVPPTPARVQLRPHAPVVRRRRVLRVRGGSEVEDHDDRQGADRSEALWRSDDRSAQDSDPAAEGPGGEGGRGREGQSQGEGEAGFRERPPQDPLEAASGQEAPALGLVGRTRSHDMTSTTSSTPRTWAQPRGAKGPLDRFLGLFADVQAGEGATALLLMTNIFLLLAAYYLLKTIREPLILSVAGGAEVKSYSAAAIAGLLMIIVPVYGALASRVSRVRLINGVTSFFIACLLVFFALNRMGVPIGVAFFIWVGIFNLMVIAQLWAFANDVYTVEQGKRLFAIVGVGASLGAIVGAFATGQLVKQWGPYPFLLGAAVLLGISMLLTNLVDQRERRAGAGHPATAGDEAAARGAPAAGSAVSRGRNAFVLVFSDRYLLWIALLMLVYNLVNTNGEYILSKTVVGLYGQTHGASAMDEKKVIGAFYGNFFTWVNILSAVIQAFLVSRVIKWFGVRTALLVLPVVALAGYASMAFVPMLALIRGVKLAENSIDYSLQNTTRNALYLPTSREAKYKAKQANDTFFVRFGDVISARIVFAGTTWLGFASRQFALVNVILIAAWLVLAFVIGRRFQHLAGNAPAA</sequence>
<feature type="transmembrane region" description="Helical" evidence="2">
    <location>
        <begin position="385"/>
        <end position="405"/>
    </location>
</feature>
<dbReference type="SUPFAM" id="SSF103473">
    <property type="entry name" value="MFS general substrate transporter"/>
    <property type="match status" value="1"/>
</dbReference>
<dbReference type="InterPro" id="IPR029052">
    <property type="entry name" value="Metallo-depent_PP-like"/>
</dbReference>
<dbReference type="InterPro" id="IPR036259">
    <property type="entry name" value="MFS_trans_sf"/>
</dbReference>
<dbReference type="EMBL" id="VBPA01000021">
    <property type="protein sequence ID" value="TMQ73150.1"/>
    <property type="molecule type" value="Genomic_DNA"/>
</dbReference>
<dbReference type="Proteomes" id="UP000319836">
    <property type="component" value="Unassembled WGS sequence"/>
</dbReference>
<proteinExistence type="predicted"/>
<evidence type="ECO:0000256" key="2">
    <source>
        <dbReference type="SAM" id="Phobius"/>
    </source>
</evidence>
<feature type="compositionally biased region" description="Polar residues" evidence="1">
    <location>
        <begin position="283"/>
        <end position="293"/>
    </location>
</feature>
<dbReference type="InterPro" id="IPR004843">
    <property type="entry name" value="Calcineurin-like_PHP"/>
</dbReference>
<dbReference type="GO" id="GO:0016787">
    <property type="term" value="F:hydrolase activity"/>
    <property type="evidence" value="ECO:0007669"/>
    <property type="project" value="InterPro"/>
</dbReference>
<feature type="region of interest" description="Disordered" evidence="1">
    <location>
        <begin position="194"/>
        <end position="299"/>
    </location>
</feature>
<feature type="transmembrane region" description="Helical" evidence="2">
    <location>
        <begin position="590"/>
        <end position="610"/>
    </location>
</feature>
<feature type="domain" description="Calcineurin-like phosphoesterase" evidence="3">
    <location>
        <begin position="2"/>
        <end position="142"/>
    </location>
</feature>
<dbReference type="GO" id="GO:0022857">
    <property type="term" value="F:transmembrane transporter activity"/>
    <property type="evidence" value="ECO:0007669"/>
    <property type="project" value="InterPro"/>
</dbReference>
<accession>A0A538UBD4</accession>
<feature type="transmembrane region" description="Helical" evidence="2">
    <location>
        <begin position="447"/>
        <end position="470"/>
    </location>
</feature>
<name>A0A538UBD4_UNCEI</name>
<feature type="transmembrane region" description="Helical" evidence="2">
    <location>
        <begin position="622"/>
        <end position="646"/>
    </location>
</feature>
<feature type="transmembrane region" description="Helical" evidence="2">
    <location>
        <begin position="411"/>
        <end position="435"/>
    </location>
</feature>
<feature type="transmembrane region" description="Helical" evidence="2">
    <location>
        <begin position="714"/>
        <end position="732"/>
    </location>
</feature>